<dbReference type="InterPro" id="IPR007651">
    <property type="entry name" value="Lipin_N"/>
</dbReference>
<evidence type="ECO:0000256" key="4">
    <source>
        <dbReference type="ARBA" id="ARBA00022801"/>
    </source>
</evidence>
<accession>A0A9W7ZSX7</accession>
<evidence type="ECO:0000256" key="5">
    <source>
        <dbReference type="SAM" id="MobiDB-lite"/>
    </source>
</evidence>
<organism evidence="7 8">
    <name type="scientific">Mycoemilia scoparia</name>
    <dbReference type="NCBI Taxonomy" id="417184"/>
    <lineage>
        <taxon>Eukaryota</taxon>
        <taxon>Fungi</taxon>
        <taxon>Fungi incertae sedis</taxon>
        <taxon>Zoopagomycota</taxon>
        <taxon>Kickxellomycotina</taxon>
        <taxon>Kickxellomycetes</taxon>
        <taxon>Kickxellales</taxon>
        <taxon>Kickxellaceae</taxon>
        <taxon>Mycoemilia</taxon>
    </lineage>
</organism>
<dbReference type="GO" id="GO:0009062">
    <property type="term" value="P:fatty acid catabolic process"/>
    <property type="evidence" value="ECO:0007669"/>
    <property type="project" value="TreeGrafter"/>
</dbReference>
<dbReference type="SUPFAM" id="SSF56784">
    <property type="entry name" value="HAD-like"/>
    <property type="match status" value="1"/>
</dbReference>
<feature type="compositionally biased region" description="Acidic residues" evidence="5">
    <location>
        <begin position="150"/>
        <end position="161"/>
    </location>
</feature>
<proteinExistence type="inferred from homology"/>
<dbReference type="Pfam" id="PF04571">
    <property type="entry name" value="Lipin_N"/>
    <property type="match status" value="1"/>
</dbReference>
<name>A0A9W7ZSX7_9FUNG</name>
<feature type="compositionally biased region" description="Polar residues" evidence="5">
    <location>
        <begin position="96"/>
        <end position="113"/>
    </location>
</feature>
<dbReference type="EMBL" id="JANBPU010000122">
    <property type="protein sequence ID" value="KAJ1915943.1"/>
    <property type="molecule type" value="Genomic_DNA"/>
</dbReference>
<dbReference type="SMART" id="SM00775">
    <property type="entry name" value="LNS2"/>
    <property type="match status" value="1"/>
</dbReference>
<feature type="compositionally biased region" description="Polar residues" evidence="5">
    <location>
        <begin position="1034"/>
        <end position="1050"/>
    </location>
</feature>
<feature type="region of interest" description="Disordered" evidence="5">
    <location>
        <begin position="318"/>
        <end position="356"/>
    </location>
</feature>
<dbReference type="Gene3D" id="3.40.50.1000">
    <property type="entry name" value="HAD superfamily/HAD-like"/>
    <property type="match status" value="1"/>
</dbReference>
<evidence type="ECO:0000259" key="6">
    <source>
        <dbReference type="SMART" id="SM00775"/>
    </source>
</evidence>
<feature type="compositionally biased region" description="Basic and acidic residues" evidence="5">
    <location>
        <begin position="805"/>
        <end position="818"/>
    </location>
</feature>
<evidence type="ECO:0000313" key="7">
    <source>
        <dbReference type="EMBL" id="KAJ1915943.1"/>
    </source>
</evidence>
<evidence type="ECO:0000313" key="8">
    <source>
        <dbReference type="Proteomes" id="UP001150538"/>
    </source>
</evidence>
<comment type="similarity">
    <text evidence="2">Belongs to the lipin family.</text>
</comment>
<feature type="region of interest" description="Disordered" evidence="5">
    <location>
        <begin position="910"/>
        <end position="950"/>
    </location>
</feature>
<gene>
    <name evidence="7" type="primary">ned1</name>
    <name evidence="7" type="ORF">H4219_004048</name>
</gene>
<dbReference type="PANTHER" id="PTHR12181:SF12">
    <property type="entry name" value="PHOSPHATIDATE PHOSPHATASE"/>
    <property type="match status" value="1"/>
</dbReference>
<feature type="region of interest" description="Disordered" evidence="5">
    <location>
        <begin position="978"/>
        <end position="1009"/>
    </location>
</feature>
<dbReference type="GO" id="GO:0005634">
    <property type="term" value="C:nucleus"/>
    <property type="evidence" value="ECO:0007669"/>
    <property type="project" value="TreeGrafter"/>
</dbReference>
<dbReference type="Pfam" id="PF08235">
    <property type="entry name" value="LNS2"/>
    <property type="match status" value="1"/>
</dbReference>
<feature type="region of interest" description="Disordered" evidence="5">
    <location>
        <begin position="95"/>
        <end position="132"/>
    </location>
</feature>
<feature type="compositionally biased region" description="Low complexity" evidence="5">
    <location>
        <begin position="991"/>
        <end position="1002"/>
    </location>
</feature>
<feature type="region of interest" description="Disordered" evidence="5">
    <location>
        <begin position="1034"/>
        <end position="1183"/>
    </location>
</feature>
<keyword evidence="4 7" id="KW-0378">Hydrolase</keyword>
<feature type="compositionally biased region" description="Polar residues" evidence="5">
    <location>
        <begin position="978"/>
        <end position="990"/>
    </location>
</feature>
<dbReference type="AlphaFoldDB" id="A0A9W7ZSX7"/>
<evidence type="ECO:0000256" key="2">
    <source>
        <dbReference type="ARBA" id="ARBA00005476"/>
    </source>
</evidence>
<dbReference type="Proteomes" id="UP001150538">
    <property type="component" value="Unassembled WGS sequence"/>
</dbReference>
<feature type="region of interest" description="Disordered" evidence="5">
    <location>
        <begin position="185"/>
        <end position="250"/>
    </location>
</feature>
<evidence type="ECO:0000256" key="3">
    <source>
        <dbReference type="ARBA" id="ARBA00012638"/>
    </source>
</evidence>
<feature type="domain" description="LNS2/PITP" evidence="6">
    <location>
        <begin position="590"/>
        <end position="745"/>
    </location>
</feature>
<feature type="compositionally biased region" description="Acidic residues" evidence="5">
    <location>
        <begin position="1149"/>
        <end position="1166"/>
    </location>
</feature>
<dbReference type="PANTHER" id="PTHR12181">
    <property type="entry name" value="LIPIN"/>
    <property type="match status" value="1"/>
</dbReference>
<keyword evidence="8" id="KW-1185">Reference proteome</keyword>
<comment type="caution">
    <text evidence="7">The sequence shown here is derived from an EMBL/GenBank/DDBJ whole genome shotgun (WGS) entry which is preliminary data.</text>
</comment>
<dbReference type="InterPro" id="IPR013209">
    <property type="entry name" value="LNS2"/>
</dbReference>
<dbReference type="GO" id="GO:0019432">
    <property type="term" value="P:triglyceride biosynthetic process"/>
    <property type="evidence" value="ECO:0007669"/>
    <property type="project" value="TreeGrafter"/>
</dbReference>
<feature type="region of interest" description="Disordered" evidence="5">
    <location>
        <begin position="146"/>
        <end position="165"/>
    </location>
</feature>
<dbReference type="OrthoDB" id="4567at2759"/>
<dbReference type="GO" id="GO:0008195">
    <property type="term" value="F:phosphatidate phosphatase activity"/>
    <property type="evidence" value="ECO:0007669"/>
    <property type="project" value="UniProtKB-EC"/>
</dbReference>
<dbReference type="EC" id="3.1.3.4" evidence="3"/>
<protein>
    <recommendedName>
        <fullName evidence="3">phosphatidate phosphatase</fullName>
        <ecNumber evidence="3">3.1.3.4</ecNumber>
    </recommendedName>
</protein>
<dbReference type="InterPro" id="IPR031315">
    <property type="entry name" value="LNS2/PITP"/>
</dbReference>
<dbReference type="InterPro" id="IPR023214">
    <property type="entry name" value="HAD_sf"/>
</dbReference>
<evidence type="ECO:0000256" key="1">
    <source>
        <dbReference type="ARBA" id="ARBA00001946"/>
    </source>
</evidence>
<comment type="cofactor">
    <cofactor evidence="1">
        <name>Mg(2+)</name>
        <dbReference type="ChEBI" id="CHEBI:18420"/>
    </cofactor>
</comment>
<dbReference type="Pfam" id="PF16876">
    <property type="entry name" value="Lipin_mid"/>
    <property type="match status" value="1"/>
</dbReference>
<dbReference type="InterPro" id="IPR031703">
    <property type="entry name" value="Lipin_mid"/>
</dbReference>
<sequence>MQYVGKVISSVSGFYKELNPATLTGAIDIVVVKDSNDEMQCSPWHVRFGKLQLLRPSDKVVELIVNDKESDIHMKVDETGEAFFVLETDNPVPSDIATSPIASPLTSPDTSPEPSIRGDTEPDYLDLGSQTRSNKDIIKADGYYSLSSDQEPEDDDDDDHDALEIGGKMSSDYLASNNGVFPALSMPQGGRVGSRGSRSQSFSAPSYTSSSPLKRSIRSNDLTKHQPFRRVRSSGSLGDIAEADAEKEMDQIPEEDMLVSKWIRRLPTDGHRPMSVVSDSEYIYTKEAENTRLVDDDDDLNKVHSGWDWGAQVSISRTQTRQLDGEEEESIESTESDKVTNKSANQSTQVPSASHPKRVVNFKKLSASLCGTEVILEAKTSNKAREAFDKELIPYTTFTSDSLQTLNDPKAVFREGDAYYTWESVAQALLMPLLYGSDAMATPLADFTEEQNELNKRHTEISVLDNDTKKADVVKKRKSSWKWWGKDETDGSSTTTLSPDQKAAASFKHSYAKSDTDIVQTHHDIPSSSDEEVSSLVVSAKKYAKTLRLTPDQLASLDLKMGMNKVVFRVKSNNAYSEARIFLYDTTAQIVISDIDGTITKSDVMGHLFNMVGKDWTHTGVAKLFTDIMNNGYEILYLTARAIGQSDSTREFLRNVNQDGYTLPDGPLLLSPDRLFTSFHREVILKRPQEFKMTCLRQIRNLFENQSPFYAGFGNRITDAMSYRSVNIPVSRICTIDSTGKIKLELLHGYNSSYVEMNDLVDFMFPQLSSKIDPKYNDWEYWKNPINDADIDFDEIARQEEKNLKEKQAQKKLSEKKSASLSKKSPVGLKSMKSGILIPSASTFSAANLPKVTDRKKVYGSGNLGQGLYNLPASAESVGVHAERPSSDYLTNNTIYSDKTQRVGMNSLPAERSAGTNQAPISASNQREEGQYSNDSKTPGASQRSTGSGIEKEYAGNRALERKSTSANLLASFVSRTFSGSDSKQPNITPQIQGQQQYGQQQDSTPEPVEEDMAVYLSPMEQARISMMQKYATMSVSSNTEKQKPLSSRETAPAPPSPSSPKSDGEAFDMTHANDRKDNYQGLGIAGRQIKSFDSSTAKNNSYQPDQHHNPSNLKPTSIQPSSSTPGISNDPNASSEQNEGANNVVDNYGEDDEELGYDSEDDDSDAMSSVSREIDLNAFPYL</sequence>
<feature type="compositionally biased region" description="Polar residues" evidence="5">
    <location>
        <begin position="1092"/>
        <end position="1146"/>
    </location>
</feature>
<feature type="compositionally biased region" description="Polar residues" evidence="5">
    <location>
        <begin position="914"/>
        <end position="948"/>
    </location>
</feature>
<feature type="compositionally biased region" description="Low complexity" evidence="5">
    <location>
        <begin position="194"/>
        <end position="211"/>
    </location>
</feature>
<feature type="compositionally biased region" description="Acidic residues" evidence="5">
    <location>
        <begin position="325"/>
        <end position="334"/>
    </location>
</feature>
<reference evidence="7" key="1">
    <citation type="submission" date="2022-07" db="EMBL/GenBank/DDBJ databases">
        <title>Phylogenomic reconstructions and comparative analyses of Kickxellomycotina fungi.</title>
        <authorList>
            <person name="Reynolds N.K."/>
            <person name="Stajich J.E."/>
            <person name="Barry K."/>
            <person name="Grigoriev I.V."/>
            <person name="Crous P."/>
            <person name="Smith M.E."/>
        </authorList>
    </citation>
    <scope>NUCLEOTIDE SEQUENCE</scope>
    <source>
        <strain evidence="7">NBRC 100468</strain>
    </source>
</reference>
<feature type="compositionally biased region" description="Polar residues" evidence="5">
    <location>
        <begin position="341"/>
        <end position="352"/>
    </location>
</feature>
<dbReference type="InterPro" id="IPR026058">
    <property type="entry name" value="LIPIN"/>
</dbReference>
<dbReference type="InterPro" id="IPR036412">
    <property type="entry name" value="HAD-like_sf"/>
</dbReference>
<feature type="region of interest" description="Disordered" evidence="5">
    <location>
        <begin position="805"/>
        <end position="826"/>
    </location>
</feature>